<evidence type="ECO:0000313" key="3">
    <source>
        <dbReference type="EMBL" id="KAH6643274.1"/>
    </source>
</evidence>
<dbReference type="InterPro" id="IPR013087">
    <property type="entry name" value="Znf_C2H2_type"/>
</dbReference>
<feature type="domain" description="C2H2-type" evidence="2">
    <location>
        <begin position="13"/>
        <end position="34"/>
    </location>
</feature>
<feature type="compositionally biased region" description="Basic and acidic residues" evidence="1">
    <location>
        <begin position="133"/>
        <end position="154"/>
    </location>
</feature>
<feature type="region of interest" description="Disordered" evidence="1">
    <location>
        <begin position="128"/>
        <end position="166"/>
    </location>
</feature>
<accession>A0A9P8UBB2</accession>
<gene>
    <name evidence="3" type="ORF">BKA67DRAFT_665095</name>
</gene>
<dbReference type="RefSeq" id="XP_045951204.1">
    <property type="nucleotide sequence ID" value="XM_046108499.1"/>
</dbReference>
<keyword evidence="4" id="KW-1185">Reference proteome</keyword>
<feature type="domain" description="C2H2-type" evidence="2">
    <location>
        <begin position="37"/>
        <end position="59"/>
    </location>
</feature>
<dbReference type="AlphaFoldDB" id="A0A9P8UBB2"/>
<evidence type="ECO:0000259" key="2">
    <source>
        <dbReference type="PROSITE" id="PS00028"/>
    </source>
</evidence>
<feature type="domain" description="C2H2-type" evidence="2">
    <location>
        <begin position="179"/>
        <end position="200"/>
    </location>
</feature>
<dbReference type="Proteomes" id="UP000758603">
    <property type="component" value="Unassembled WGS sequence"/>
</dbReference>
<evidence type="ECO:0000313" key="4">
    <source>
        <dbReference type="Proteomes" id="UP000758603"/>
    </source>
</evidence>
<dbReference type="PROSITE" id="PS00028">
    <property type="entry name" value="ZINC_FINGER_C2H2_1"/>
    <property type="match status" value="3"/>
</dbReference>
<protein>
    <recommendedName>
        <fullName evidence="2">C2H2-type domain-containing protein</fullName>
    </recommendedName>
</protein>
<reference evidence="3" key="1">
    <citation type="journal article" date="2021" name="Nat. Commun.">
        <title>Genetic determinants of endophytism in the Arabidopsis root mycobiome.</title>
        <authorList>
            <person name="Mesny F."/>
            <person name="Miyauchi S."/>
            <person name="Thiergart T."/>
            <person name="Pickel B."/>
            <person name="Atanasova L."/>
            <person name="Karlsson M."/>
            <person name="Huettel B."/>
            <person name="Barry K.W."/>
            <person name="Haridas S."/>
            <person name="Chen C."/>
            <person name="Bauer D."/>
            <person name="Andreopoulos W."/>
            <person name="Pangilinan J."/>
            <person name="LaButti K."/>
            <person name="Riley R."/>
            <person name="Lipzen A."/>
            <person name="Clum A."/>
            <person name="Drula E."/>
            <person name="Henrissat B."/>
            <person name="Kohler A."/>
            <person name="Grigoriev I.V."/>
            <person name="Martin F.M."/>
            <person name="Hacquard S."/>
        </authorList>
    </citation>
    <scope>NUCLEOTIDE SEQUENCE</scope>
    <source>
        <strain evidence="3">MPI-SDFR-AT-0073</strain>
    </source>
</reference>
<proteinExistence type="predicted"/>
<sequence>MAANQTEQMTAQCNYCKEQFDTALILKHHIRQAHPKCNDCKAKFLTGAKLLPHQRSSGHLHCADCDVNFKSTIQHLLHHHQSHSVATEGAYICGSCGRDYMYERLLTAHCCKCDKPFKTRKTRGYHLKKSSAHRFDEQNREENGDENGHGEPIDMGHGQGRNQKGEEEIGEADGNHMECPECPERFDTARDRFIHFLNHHTFD</sequence>
<evidence type="ECO:0000256" key="1">
    <source>
        <dbReference type="SAM" id="MobiDB-lite"/>
    </source>
</evidence>
<comment type="caution">
    <text evidence="3">The sequence shown here is derived from an EMBL/GenBank/DDBJ whole genome shotgun (WGS) entry which is preliminary data.</text>
</comment>
<dbReference type="GeneID" id="70137390"/>
<dbReference type="OrthoDB" id="6077919at2759"/>
<name>A0A9P8UBB2_9PEZI</name>
<organism evidence="3 4">
    <name type="scientific">Truncatella angustata</name>
    <dbReference type="NCBI Taxonomy" id="152316"/>
    <lineage>
        <taxon>Eukaryota</taxon>
        <taxon>Fungi</taxon>
        <taxon>Dikarya</taxon>
        <taxon>Ascomycota</taxon>
        <taxon>Pezizomycotina</taxon>
        <taxon>Sordariomycetes</taxon>
        <taxon>Xylariomycetidae</taxon>
        <taxon>Amphisphaeriales</taxon>
        <taxon>Sporocadaceae</taxon>
        <taxon>Truncatella</taxon>
    </lineage>
</organism>
<dbReference type="EMBL" id="JAGPXC010000013">
    <property type="protein sequence ID" value="KAH6643274.1"/>
    <property type="molecule type" value="Genomic_DNA"/>
</dbReference>
<dbReference type="SMART" id="SM00355">
    <property type="entry name" value="ZnF_C2H2"/>
    <property type="match status" value="5"/>
</dbReference>